<dbReference type="GO" id="GO:0051056">
    <property type="term" value="P:regulation of small GTPase mediated signal transduction"/>
    <property type="evidence" value="ECO:0007669"/>
    <property type="project" value="TreeGrafter"/>
</dbReference>
<dbReference type="Pfam" id="PF00620">
    <property type="entry name" value="RhoGAP"/>
    <property type="match status" value="1"/>
</dbReference>
<dbReference type="Proteomes" id="UP001165740">
    <property type="component" value="Chromosome 17"/>
</dbReference>
<dbReference type="SMART" id="SM00324">
    <property type="entry name" value="RhoGAP"/>
    <property type="match status" value="1"/>
</dbReference>
<feature type="region of interest" description="Disordered" evidence="2">
    <location>
        <begin position="119"/>
        <end position="155"/>
    </location>
</feature>
<accession>A0A9W2Z760</accession>
<feature type="compositionally biased region" description="Polar residues" evidence="2">
    <location>
        <begin position="120"/>
        <end position="148"/>
    </location>
</feature>
<proteinExistence type="predicted"/>
<dbReference type="OrthoDB" id="27680at2759"/>
<evidence type="ECO:0000259" key="3">
    <source>
        <dbReference type="PROSITE" id="PS50238"/>
    </source>
</evidence>
<evidence type="ECO:0000313" key="7">
    <source>
        <dbReference type="RefSeq" id="XP_055870915.1"/>
    </source>
</evidence>
<dbReference type="Pfam" id="PF25442">
    <property type="entry name" value="Ubiquitin_RHG40_C"/>
    <property type="match status" value="1"/>
</dbReference>
<keyword evidence="1" id="KW-0343">GTPase activation</keyword>
<dbReference type="GO" id="GO:0005737">
    <property type="term" value="C:cytoplasm"/>
    <property type="evidence" value="ECO:0007669"/>
    <property type="project" value="TreeGrafter"/>
</dbReference>
<dbReference type="GO" id="GO:0007165">
    <property type="term" value="P:signal transduction"/>
    <property type="evidence" value="ECO:0007669"/>
    <property type="project" value="InterPro"/>
</dbReference>
<dbReference type="GeneID" id="106055541"/>
<sequence length="654" mass="74234">MAVSSHKGMDDYWNEFQTIEQSDSHSDEDELSKTPDEGEIEEAWLKRAGYSHVISQFKEGGDISEADLDLMTSSLTHAQREAVRKRINILTTTMRKKDKVTKIHVKDIFAAPKDVHVHTSHANTLPQAYTAPKRNTTKSPDQRPSSPFSHKGGYSMAGGTNEITSYVDAGVATLGIHHRTKSKNEANHLYNFSDTSDDMEIHLDFTTEELEKPFSPVATFPDPHRIELPAFDVSSDPLGITYIGDLADCDIERVRELAFIELTALLDAYNIDHKPMKRKRKVKDQGIFGLPLKLLVEQDQKRSPGTKVPVVFQAMIDYLEKEGLNTEGIFRVSASDARTKQLRQDLEDKLYQGLFSWGDAGVHDVAVVFKQFLRELPSPLLSNENFDAFPQVCNIPDLLKQLKALNLLIILLTDEHRNTLKVLLRFLRKIVSHSNMNKMGLNNIAMIMAPNLFLLHARSKEKLHLETELKKAESTSKIVTMLIHYQDSLWTVPSSFIAQLRHQYTVEAHRKADKSLLSKFSRKKEKTEDKYKKLPNNDQLESQDVVIKVQAPHLTKSSALVQLDNSTTAADVVDKFKCENGELTRENSTIGEVETSAGHVYRNPNNAHYAHDTDYLFEVGGNIAERCLDPRTKMMELYHVNPTAEWVIKSRKYR</sequence>
<evidence type="ECO:0000313" key="6">
    <source>
        <dbReference type="RefSeq" id="XP_055870913.1"/>
    </source>
</evidence>
<evidence type="ECO:0000313" key="4">
    <source>
        <dbReference type="Proteomes" id="UP001165740"/>
    </source>
</evidence>
<gene>
    <name evidence="5 6 7" type="primary">LOC106055541</name>
</gene>
<dbReference type="InterPro" id="IPR057323">
    <property type="entry name" value="RHG40/28/18_ubiquitin"/>
</dbReference>
<dbReference type="PANTHER" id="PTHR14963">
    <property type="entry name" value="RHO GTPASE ACTIVATING PROTEIN 18,19-RELATED"/>
    <property type="match status" value="1"/>
</dbReference>
<dbReference type="InterPro" id="IPR008936">
    <property type="entry name" value="Rho_GTPase_activation_prot"/>
</dbReference>
<dbReference type="PROSITE" id="PS50238">
    <property type="entry name" value="RHOGAP"/>
    <property type="match status" value="1"/>
</dbReference>
<evidence type="ECO:0000313" key="5">
    <source>
        <dbReference type="RefSeq" id="XP_055870912.1"/>
    </source>
</evidence>
<dbReference type="OMA" id="QHNMESQ"/>
<dbReference type="RefSeq" id="XP_055870912.1">
    <property type="nucleotide sequence ID" value="XM_056014937.1"/>
</dbReference>
<dbReference type="SUPFAM" id="SSF48350">
    <property type="entry name" value="GTPase activation domain, GAP"/>
    <property type="match status" value="1"/>
</dbReference>
<name>A0A9W2Z760_BIOGL</name>
<dbReference type="GO" id="GO:0030833">
    <property type="term" value="P:regulation of actin filament polymerization"/>
    <property type="evidence" value="ECO:0007669"/>
    <property type="project" value="TreeGrafter"/>
</dbReference>
<evidence type="ECO:0000256" key="2">
    <source>
        <dbReference type="SAM" id="MobiDB-lite"/>
    </source>
</evidence>
<dbReference type="PANTHER" id="PTHR14963:SF1">
    <property type="entry name" value="RHO GTPASE-ACTIVATING PROTEIN CONUNDRUM"/>
    <property type="match status" value="1"/>
</dbReference>
<dbReference type="RefSeq" id="XP_055870913.1">
    <property type="nucleotide sequence ID" value="XM_056014938.1"/>
</dbReference>
<evidence type="ECO:0000256" key="1">
    <source>
        <dbReference type="ARBA" id="ARBA00022468"/>
    </source>
</evidence>
<dbReference type="RefSeq" id="XP_055870915.1">
    <property type="nucleotide sequence ID" value="XM_056014940.1"/>
</dbReference>
<dbReference type="GO" id="GO:0005096">
    <property type="term" value="F:GTPase activator activity"/>
    <property type="evidence" value="ECO:0007669"/>
    <property type="project" value="UniProtKB-KW"/>
</dbReference>
<protein>
    <submittedName>
        <fullName evidence="5 6">Rho GTPase-activating protein 18-like isoform X1</fullName>
    </submittedName>
</protein>
<dbReference type="AlphaFoldDB" id="A0A9W2Z760"/>
<reference evidence="5 6" key="1">
    <citation type="submission" date="2025-04" db="UniProtKB">
        <authorList>
            <consortium name="RefSeq"/>
        </authorList>
    </citation>
    <scope>IDENTIFICATION</scope>
</reference>
<dbReference type="Gene3D" id="1.10.555.10">
    <property type="entry name" value="Rho GTPase activation protein"/>
    <property type="match status" value="1"/>
</dbReference>
<organism evidence="4 7">
    <name type="scientific">Biomphalaria glabrata</name>
    <name type="common">Bloodfluke planorb</name>
    <name type="synonym">Freshwater snail</name>
    <dbReference type="NCBI Taxonomy" id="6526"/>
    <lineage>
        <taxon>Eukaryota</taxon>
        <taxon>Metazoa</taxon>
        <taxon>Spiralia</taxon>
        <taxon>Lophotrochozoa</taxon>
        <taxon>Mollusca</taxon>
        <taxon>Gastropoda</taxon>
        <taxon>Heterobranchia</taxon>
        <taxon>Euthyneura</taxon>
        <taxon>Panpulmonata</taxon>
        <taxon>Hygrophila</taxon>
        <taxon>Lymnaeoidea</taxon>
        <taxon>Planorbidae</taxon>
        <taxon>Biomphalaria</taxon>
    </lineage>
</organism>
<feature type="domain" description="Rho-GAP" evidence="3">
    <location>
        <begin position="290"/>
        <end position="490"/>
    </location>
</feature>
<dbReference type="InterPro" id="IPR000198">
    <property type="entry name" value="RhoGAP_dom"/>
</dbReference>
<keyword evidence="4" id="KW-1185">Reference proteome</keyword>